<comment type="caution">
    <text evidence="1">The sequence shown here is derived from an EMBL/GenBank/DDBJ whole genome shotgun (WGS) entry which is preliminary data.</text>
</comment>
<proteinExistence type="predicted"/>
<dbReference type="AlphaFoldDB" id="X1FDD6"/>
<evidence type="ECO:0000313" key="1">
    <source>
        <dbReference type="EMBL" id="GAH27424.1"/>
    </source>
</evidence>
<reference evidence="1" key="1">
    <citation type="journal article" date="2014" name="Front. Microbiol.">
        <title>High frequency of phylogenetically diverse reductive dehalogenase-homologous genes in deep subseafloor sedimentary metagenomes.</title>
        <authorList>
            <person name="Kawai M."/>
            <person name="Futagami T."/>
            <person name="Toyoda A."/>
            <person name="Takaki Y."/>
            <person name="Nishi S."/>
            <person name="Hori S."/>
            <person name="Arai W."/>
            <person name="Tsubouchi T."/>
            <person name="Morono Y."/>
            <person name="Uchiyama I."/>
            <person name="Ito T."/>
            <person name="Fujiyama A."/>
            <person name="Inagaki F."/>
            <person name="Takami H."/>
        </authorList>
    </citation>
    <scope>NUCLEOTIDE SEQUENCE</scope>
    <source>
        <strain evidence="1">Expedition CK06-06</strain>
    </source>
</reference>
<gene>
    <name evidence="1" type="ORF">S03H2_02791</name>
</gene>
<name>X1FDD6_9ZZZZ</name>
<protein>
    <submittedName>
        <fullName evidence="1">Uncharacterized protein</fullName>
    </submittedName>
</protein>
<organism evidence="1">
    <name type="scientific">marine sediment metagenome</name>
    <dbReference type="NCBI Taxonomy" id="412755"/>
    <lineage>
        <taxon>unclassified sequences</taxon>
        <taxon>metagenomes</taxon>
        <taxon>ecological metagenomes</taxon>
    </lineage>
</organism>
<sequence length="71" mass="8409">MTCPDLETCDVPITKVFFKHFCHEKGFHEACHYYCGRHGLLKPPMQWLQHLAVAAELKPPEAWMYERTRSF</sequence>
<dbReference type="EMBL" id="BARU01000973">
    <property type="protein sequence ID" value="GAH27424.1"/>
    <property type="molecule type" value="Genomic_DNA"/>
</dbReference>
<accession>X1FDD6</accession>